<feature type="compositionally biased region" description="Low complexity" evidence="1">
    <location>
        <begin position="23"/>
        <end position="36"/>
    </location>
</feature>
<protein>
    <submittedName>
        <fullName evidence="2">Uncharacterized protein</fullName>
    </submittedName>
</protein>
<dbReference type="RefSeq" id="WP_257030421.1">
    <property type="nucleotide sequence ID" value="NZ_JACCAS010000001.1"/>
</dbReference>
<dbReference type="AlphaFoldDB" id="A0A7Y9W386"/>
<reference evidence="4 5" key="1">
    <citation type="submission" date="2020-07" db="EMBL/GenBank/DDBJ databases">
        <title>Exploring microbial biodiversity for novel pathways involved in the catabolism of aromatic compounds derived from lignin.</title>
        <authorList>
            <person name="Elkins J."/>
        </authorList>
    </citation>
    <scope>NUCLEOTIDE SEQUENCE [LARGE SCALE GENOMIC DNA]</scope>
    <source>
        <strain evidence="2 5">H2C3B</strain>
        <strain evidence="3 4">H2C3C</strain>
    </source>
</reference>
<proteinExistence type="predicted"/>
<evidence type="ECO:0000313" key="5">
    <source>
        <dbReference type="Proteomes" id="UP000572540"/>
    </source>
</evidence>
<feature type="region of interest" description="Disordered" evidence="1">
    <location>
        <begin position="22"/>
        <end position="43"/>
    </location>
</feature>
<name>A0A7Y9W386_9BURK</name>
<dbReference type="EMBL" id="JACCAU010000001">
    <property type="protein sequence ID" value="NYH13465.1"/>
    <property type="molecule type" value="Genomic_DNA"/>
</dbReference>
<organism evidence="2 5">
    <name type="scientific">Paraburkholderia bryophila</name>
    <dbReference type="NCBI Taxonomy" id="420952"/>
    <lineage>
        <taxon>Bacteria</taxon>
        <taxon>Pseudomonadati</taxon>
        <taxon>Pseudomonadota</taxon>
        <taxon>Betaproteobacteria</taxon>
        <taxon>Burkholderiales</taxon>
        <taxon>Burkholderiaceae</taxon>
        <taxon>Paraburkholderia</taxon>
    </lineage>
</organism>
<evidence type="ECO:0000313" key="2">
    <source>
        <dbReference type="EMBL" id="NYH13465.1"/>
    </source>
</evidence>
<evidence type="ECO:0000313" key="3">
    <source>
        <dbReference type="EMBL" id="NYH24034.1"/>
    </source>
</evidence>
<accession>A0A7Y9W386</accession>
<comment type="caution">
    <text evidence="2">The sequence shown here is derived from an EMBL/GenBank/DDBJ whole genome shotgun (WGS) entry which is preliminary data.</text>
</comment>
<dbReference type="EMBL" id="JACCAS010000001">
    <property type="protein sequence ID" value="NYH24034.1"/>
    <property type="molecule type" value="Genomic_DNA"/>
</dbReference>
<dbReference type="Proteomes" id="UP000572540">
    <property type="component" value="Unassembled WGS sequence"/>
</dbReference>
<sequence>MQKINRNELAKSAVAGGCCKCNSQPAQSSTSSKSTPVPANTRS</sequence>
<keyword evidence="4" id="KW-1185">Reference proteome</keyword>
<dbReference type="Proteomes" id="UP000540929">
    <property type="component" value="Unassembled WGS sequence"/>
</dbReference>
<evidence type="ECO:0000313" key="4">
    <source>
        <dbReference type="Proteomes" id="UP000540929"/>
    </source>
</evidence>
<evidence type="ECO:0000256" key="1">
    <source>
        <dbReference type="SAM" id="MobiDB-lite"/>
    </source>
</evidence>
<gene>
    <name evidence="3" type="ORF">GGD40_003513</name>
    <name evidence="2" type="ORF">GGD41_000693</name>
</gene>